<dbReference type="InterPro" id="IPR006195">
    <property type="entry name" value="aa-tRNA-synth_II"/>
</dbReference>
<dbReference type="GO" id="GO:0004824">
    <property type="term" value="F:lysine-tRNA ligase activity"/>
    <property type="evidence" value="ECO:0007669"/>
    <property type="project" value="UniProtKB-EC"/>
</dbReference>
<dbReference type="SUPFAM" id="SSF55681">
    <property type="entry name" value="Class II aaRS and biotin synthetases"/>
    <property type="match status" value="1"/>
</dbReference>
<feature type="chain" id="PRO_5012174057" description="lysine--tRNA ligase" evidence="12">
    <location>
        <begin position="25"/>
        <end position="320"/>
    </location>
</feature>
<reference evidence="14 15" key="1">
    <citation type="submission" date="2017-08" db="EMBL/GenBank/DDBJ databases">
        <title>Acidophilic green algal genome provides insights into adaptation to an acidic environment.</title>
        <authorList>
            <person name="Hirooka S."/>
            <person name="Hirose Y."/>
            <person name="Kanesaki Y."/>
            <person name="Higuchi S."/>
            <person name="Fujiwara T."/>
            <person name="Onuma R."/>
            <person name="Era A."/>
            <person name="Ohbayashi R."/>
            <person name="Uzuka A."/>
            <person name="Nozaki H."/>
            <person name="Yoshikawa H."/>
            <person name="Miyagishima S.Y."/>
        </authorList>
    </citation>
    <scope>NUCLEOTIDE SEQUENCE [LARGE SCALE GENOMIC DNA]</scope>
    <source>
        <strain evidence="14 15">NIES-2499</strain>
    </source>
</reference>
<dbReference type="PROSITE" id="PS50862">
    <property type="entry name" value="AA_TRNA_LIGASE_II"/>
    <property type="match status" value="1"/>
</dbReference>
<keyword evidence="7" id="KW-0067">ATP-binding</keyword>
<comment type="catalytic activity">
    <reaction evidence="11">
        <text>tRNA(Lys) + L-lysine + ATP = L-lysyl-tRNA(Lys) + AMP + diphosphate</text>
        <dbReference type="Rhea" id="RHEA:20792"/>
        <dbReference type="Rhea" id="RHEA-COMP:9696"/>
        <dbReference type="Rhea" id="RHEA-COMP:9697"/>
        <dbReference type="ChEBI" id="CHEBI:30616"/>
        <dbReference type="ChEBI" id="CHEBI:32551"/>
        <dbReference type="ChEBI" id="CHEBI:33019"/>
        <dbReference type="ChEBI" id="CHEBI:78442"/>
        <dbReference type="ChEBI" id="CHEBI:78529"/>
        <dbReference type="ChEBI" id="CHEBI:456215"/>
        <dbReference type="EC" id="6.1.1.6"/>
    </reaction>
</comment>
<dbReference type="GO" id="GO:0005524">
    <property type="term" value="F:ATP binding"/>
    <property type="evidence" value="ECO:0007669"/>
    <property type="project" value="UniProtKB-KW"/>
</dbReference>
<dbReference type="FunFam" id="3.30.930.10:FF:000238">
    <property type="entry name" value="Lysine--tRNA ligase"/>
    <property type="match status" value="1"/>
</dbReference>
<evidence type="ECO:0000256" key="7">
    <source>
        <dbReference type="ARBA" id="ARBA00022840"/>
    </source>
</evidence>
<feature type="signal peptide" evidence="12">
    <location>
        <begin position="1"/>
        <end position="24"/>
    </location>
</feature>
<evidence type="ECO:0000256" key="4">
    <source>
        <dbReference type="ARBA" id="ARBA00022490"/>
    </source>
</evidence>
<evidence type="ECO:0000256" key="6">
    <source>
        <dbReference type="ARBA" id="ARBA00022741"/>
    </source>
</evidence>
<keyword evidence="12" id="KW-0732">Signal</keyword>
<feature type="domain" description="Aminoacyl-transfer RNA synthetases class-II family profile" evidence="13">
    <location>
        <begin position="25"/>
        <end position="317"/>
    </location>
</feature>
<evidence type="ECO:0000313" key="15">
    <source>
        <dbReference type="Proteomes" id="UP000232323"/>
    </source>
</evidence>
<evidence type="ECO:0000313" key="14">
    <source>
        <dbReference type="EMBL" id="GAX83481.1"/>
    </source>
</evidence>
<dbReference type="Proteomes" id="UP000232323">
    <property type="component" value="Unassembled WGS sequence"/>
</dbReference>
<dbReference type="PRINTS" id="PR00982">
    <property type="entry name" value="TRNASYNTHLYS"/>
</dbReference>
<evidence type="ECO:0000256" key="2">
    <source>
        <dbReference type="ARBA" id="ARBA00008226"/>
    </source>
</evidence>
<evidence type="ECO:0000256" key="12">
    <source>
        <dbReference type="SAM" id="SignalP"/>
    </source>
</evidence>
<keyword evidence="15" id="KW-1185">Reference proteome</keyword>
<evidence type="ECO:0000256" key="11">
    <source>
        <dbReference type="ARBA" id="ARBA00048573"/>
    </source>
</evidence>
<evidence type="ECO:0000256" key="10">
    <source>
        <dbReference type="ARBA" id="ARBA00030563"/>
    </source>
</evidence>
<gene>
    <name evidence="14" type="ORF">CEUSTIGMA_g10906.t1</name>
</gene>
<keyword evidence="6" id="KW-0547">Nucleotide-binding</keyword>
<evidence type="ECO:0000256" key="3">
    <source>
        <dbReference type="ARBA" id="ARBA00013166"/>
    </source>
</evidence>
<keyword evidence="4" id="KW-0963">Cytoplasm</keyword>
<dbReference type="GO" id="GO:0006430">
    <property type="term" value="P:lysyl-tRNA aminoacylation"/>
    <property type="evidence" value="ECO:0007669"/>
    <property type="project" value="InterPro"/>
</dbReference>
<keyword evidence="5" id="KW-0436">Ligase</keyword>
<dbReference type="OrthoDB" id="21243at2759"/>
<evidence type="ECO:0000256" key="8">
    <source>
        <dbReference type="ARBA" id="ARBA00022917"/>
    </source>
</evidence>
<comment type="caution">
    <text evidence="14">The sequence shown here is derived from an EMBL/GenBank/DDBJ whole genome shotgun (WGS) entry which is preliminary data.</text>
</comment>
<comment type="similarity">
    <text evidence="2">Belongs to the class-II aminoacyl-tRNA synthetase family.</text>
</comment>
<dbReference type="AlphaFoldDB" id="A0A250XK66"/>
<comment type="subcellular location">
    <subcellularLocation>
        <location evidence="1">Cytoplasm</location>
    </subcellularLocation>
</comment>
<dbReference type="EMBL" id="BEGY01000100">
    <property type="protein sequence ID" value="GAX83481.1"/>
    <property type="molecule type" value="Genomic_DNA"/>
</dbReference>
<protein>
    <recommendedName>
        <fullName evidence="3">lysine--tRNA ligase</fullName>
        <ecNumber evidence="3">6.1.1.6</ecNumber>
    </recommendedName>
    <alternativeName>
        <fullName evidence="10">Lysyl-tRNA synthetase</fullName>
    </alternativeName>
</protein>
<dbReference type="PANTHER" id="PTHR42918">
    <property type="entry name" value="LYSYL-TRNA SYNTHETASE"/>
    <property type="match status" value="1"/>
</dbReference>
<proteinExistence type="inferred from homology"/>
<dbReference type="InterPro" id="IPR045864">
    <property type="entry name" value="aa-tRNA-synth_II/BPL/LPL"/>
</dbReference>
<name>A0A250XK66_9CHLO</name>
<keyword evidence="9" id="KW-0030">Aminoacyl-tRNA synthetase</keyword>
<evidence type="ECO:0000259" key="13">
    <source>
        <dbReference type="PROSITE" id="PS50862"/>
    </source>
</evidence>
<dbReference type="PANTHER" id="PTHR42918:SF9">
    <property type="entry name" value="LYSINE--TRNA LIGASE"/>
    <property type="match status" value="1"/>
</dbReference>
<dbReference type="GO" id="GO:0000049">
    <property type="term" value="F:tRNA binding"/>
    <property type="evidence" value="ECO:0007669"/>
    <property type="project" value="TreeGrafter"/>
</dbReference>
<evidence type="ECO:0000256" key="1">
    <source>
        <dbReference type="ARBA" id="ARBA00004496"/>
    </source>
</evidence>
<organism evidence="14 15">
    <name type="scientific">Chlamydomonas eustigma</name>
    <dbReference type="NCBI Taxonomy" id="1157962"/>
    <lineage>
        <taxon>Eukaryota</taxon>
        <taxon>Viridiplantae</taxon>
        <taxon>Chlorophyta</taxon>
        <taxon>core chlorophytes</taxon>
        <taxon>Chlorophyceae</taxon>
        <taxon>CS clade</taxon>
        <taxon>Chlamydomonadales</taxon>
        <taxon>Chlamydomonadaceae</taxon>
        <taxon>Chlamydomonas</taxon>
    </lineage>
</organism>
<dbReference type="InterPro" id="IPR018149">
    <property type="entry name" value="Lys-tRNA-synth_II_C"/>
</dbReference>
<dbReference type="GO" id="GO:0005829">
    <property type="term" value="C:cytosol"/>
    <property type="evidence" value="ECO:0007669"/>
    <property type="project" value="TreeGrafter"/>
</dbReference>
<dbReference type="CDD" id="cd00775">
    <property type="entry name" value="LysRS_core"/>
    <property type="match status" value="1"/>
</dbReference>
<dbReference type="Pfam" id="PF00152">
    <property type="entry name" value="tRNA-synt_2"/>
    <property type="match status" value="1"/>
</dbReference>
<evidence type="ECO:0000256" key="5">
    <source>
        <dbReference type="ARBA" id="ARBA00022598"/>
    </source>
</evidence>
<keyword evidence="8" id="KW-0648">Protein biosynthesis</keyword>
<dbReference type="Gene3D" id="3.30.930.10">
    <property type="entry name" value="Bira Bifunctional Protein, Domain 2"/>
    <property type="match status" value="1"/>
</dbReference>
<sequence>MLPLIRLACAGSLNLFKCVGGATAKPFVTYHNDLNMQLYMRIAPELYLKMLVVGGIERVYEIGRQFRNEGIDMTHNPEFTTVEFYQAYADYKDLLDLTEHLISQMVLEIKGSYKIQYHSNGPDADPIEIDFTPPWRRISMISGLEEILEVKFPADLDSAEARQLLADQIKKHNINCPPPLTPARMLDKLVGEFLEEQCTNPTFICDHPQLMSPLAKWHRSLPGMTERFELFINKREVCNAYTELNDPVRQRELFSDQAKSKEEGDDEAMFVDENFCTALEYGLPPTGGWGMGIDRMTMLLTDTANIKEVLLFPAMKPQDS</sequence>
<dbReference type="InterPro" id="IPR004364">
    <property type="entry name" value="Aa-tRNA-synt_II"/>
</dbReference>
<evidence type="ECO:0000256" key="9">
    <source>
        <dbReference type="ARBA" id="ARBA00023146"/>
    </source>
</evidence>
<dbReference type="EC" id="6.1.1.6" evidence="3"/>
<dbReference type="STRING" id="1157962.A0A250XK66"/>
<accession>A0A250XK66</accession>